<dbReference type="Proteomes" id="UP000828941">
    <property type="component" value="Chromosome 14"/>
</dbReference>
<comment type="caution">
    <text evidence="1">The sequence shown here is derived from an EMBL/GenBank/DDBJ whole genome shotgun (WGS) entry which is preliminary data.</text>
</comment>
<dbReference type="EMBL" id="CM039439">
    <property type="protein sequence ID" value="KAI4295678.1"/>
    <property type="molecule type" value="Genomic_DNA"/>
</dbReference>
<sequence>MDGENGQLHIFFFPYLAHGHIIPMTDMARLFVARGVRATIVTTPLNSLFISKAIAKRKTDPDNRINIKTIKFSSAEAGLPEGCERADSIPSPALAIDFFKATEMLQEPLEQLLLEENPNCLIADVFYPWANDSAAKFGIPRIVFHGTGFFSLCAAECINLYEPYKKVSSESEPFVIPNLPGDIKMTSMLLADFVKSDGETDVKKLWREAKESEEASYGVIVNSFKELEQAYVDHYCKAFGRKAWHIGPVSLLNRDNVEKVERGEEAAIDEHECFKWLDSKKPNSVVYVCFGSIADFTETQLKEIAIGLEASGQNFIWVVKRSKNEIQDKEEWLPEGFEKRTKGRGLLIRGWAPQLLILDHESVGGFVTHCGWNSTLEAVCAGVPMVTWPLSADQFYNERLVTQVLKIGVAVGVKKWVRVVGDSIKWEAVEKTVSRIMVGEEAEEMRNRSKKLACLARQAMEEGGSSYSDLNALIEELG</sequence>
<evidence type="ECO:0000313" key="2">
    <source>
        <dbReference type="Proteomes" id="UP000828941"/>
    </source>
</evidence>
<organism evidence="1 2">
    <name type="scientific">Bauhinia variegata</name>
    <name type="common">Purple orchid tree</name>
    <name type="synonym">Phanera variegata</name>
    <dbReference type="NCBI Taxonomy" id="167791"/>
    <lineage>
        <taxon>Eukaryota</taxon>
        <taxon>Viridiplantae</taxon>
        <taxon>Streptophyta</taxon>
        <taxon>Embryophyta</taxon>
        <taxon>Tracheophyta</taxon>
        <taxon>Spermatophyta</taxon>
        <taxon>Magnoliopsida</taxon>
        <taxon>eudicotyledons</taxon>
        <taxon>Gunneridae</taxon>
        <taxon>Pentapetalae</taxon>
        <taxon>rosids</taxon>
        <taxon>fabids</taxon>
        <taxon>Fabales</taxon>
        <taxon>Fabaceae</taxon>
        <taxon>Cercidoideae</taxon>
        <taxon>Cercideae</taxon>
        <taxon>Bauhiniinae</taxon>
        <taxon>Bauhinia</taxon>
    </lineage>
</organism>
<name>A0ACB9KES6_BAUVA</name>
<reference evidence="1 2" key="1">
    <citation type="journal article" date="2022" name="DNA Res.">
        <title>Chromosomal-level genome assembly of the orchid tree Bauhinia variegata (Leguminosae; Cercidoideae) supports the allotetraploid origin hypothesis of Bauhinia.</title>
        <authorList>
            <person name="Zhong Y."/>
            <person name="Chen Y."/>
            <person name="Zheng D."/>
            <person name="Pang J."/>
            <person name="Liu Y."/>
            <person name="Luo S."/>
            <person name="Meng S."/>
            <person name="Qian L."/>
            <person name="Wei D."/>
            <person name="Dai S."/>
            <person name="Zhou R."/>
        </authorList>
    </citation>
    <scope>NUCLEOTIDE SEQUENCE [LARGE SCALE GENOMIC DNA]</scope>
    <source>
        <strain evidence="1">BV-YZ2020</strain>
    </source>
</reference>
<evidence type="ECO:0000313" key="1">
    <source>
        <dbReference type="EMBL" id="KAI4295678.1"/>
    </source>
</evidence>
<accession>A0ACB9KES6</accession>
<gene>
    <name evidence="1" type="ORF">L6164_035695</name>
</gene>
<keyword evidence="2" id="KW-1185">Reference proteome</keyword>
<proteinExistence type="predicted"/>
<protein>
    <submittedName>
        <fullName evidence="1">Uncharacterized protein</fullName>
    </submittedName>
</protein>